<name>D2XTM4_9BACT</name>
<protein>
    <submittedName>
        <fullName evidence="2">Bifunctional purine biosynthesis protein</fullName>
        <ecNumber evidence="2">2.1.2.3</ecNumber>
        <ecNumber evidence="2">3.5.4.10</ecNumber>
    </submittedName>
</protein>
<dbReference type="EMBL" id="GU255060">
    <property type="protein sequence ID" value="ADB22960.1"/>
    <property type="molecule type" value="Genomic_DNA"/>
</dbReference>
<keyword evidence="2" id="KW-0378">Hydrolase</keyword>
<proteinExistence type="predicted"/>
<accession>D2XTM4</accession>
<reference evidence="2" key="1">
    <citation type="journal article" date="2010" name="Appl. Environ. Microbiol.">
        <title>Determination of the diversity of Rhodopirellula isolates from European seas by multilocus sequence analysis.</title>
        <authorList>
            <person name="Winkelmann N."/>
            <person name="Jaekel U."/>
            <person name="Meyer C."/>
            <person name="Serrano W."/>
            <person name="Rachel R."/>
            <person name="Rossello-Mora R."/>
            <person name="Harder J."/>
        </authorList>
    </citation>
    <scope>NUCLEOTIDE SEQUENCE</scope>
    <source>
        <strain evidence="2">CS126</strain>
    </source>
</reference>
<feature type="region of interest" description="Disordered" evidence="1">
    <location>
        <begin position="12"/>
        <end position="31"/>
    </location>
</feature>
<sequence>FSINWKRWAEPPTSYALSSPPKHSITPPATTEPSPITCKAMRWAASSPLRCTCHYDAKPSCDTAKTRTNEPRCIPIRRIDPRTWCRLVRSVAKSCLTTTCWTSMPLSTSLAVLPNQRSLSSSTTTPVVLQPVTLFPKRSTKPWLVTRCQPLVPS</sequence>
<evidence type="ECO:0000256" key="1">
    <source>
        <dbReference type="SAM" id="MobiDB-lite"/>
    </source>
</evidence>
<dbReference type="EC" id="3.5.4.10" evidence="2"/>
<keyword evidence="2" id="KW-0808">Transferase</keyword>
<evidence type="ECO:0000313" key="2">
    <source>
        <dbReference type="EMBL" id="ADB22960.1"/>
    </source>
</evidence>
<dbReference type="GO" id="GO:0004643">
    <property type="term" value="F:phosphoribosylaminoimidazolecarboxamide formyltransferase activity"/>
    <property type="evidence" value="ECO:0007669"/>
    <property type="project" value="UniProtKB-EC"/>
</dbReference>
<dbReference type="GO" id="GO:0003937">
    <property type="term" value="F:IMP cyclohydrolase activity"/>
    <property type="evidence" value="ECO:0007669"/>
    <property type="project" value="UniProtKB-EC"/>
</dbReference>
<feature type="non-terminal residue" evidence="2">
    <location>
        <position position="154"/>
    </location>
</feature>
<gene>
    <name evidence="2" type="primary">purH</name>
</gene>
<dbReference type="EC" id="2.1.2.3" evidence="2"/>
<organism evidence="2">
    <name type="scientific">Rhodopirellula sp. CS126</name>
    <dbReference type="NCBI Taxonomy" id="595414"/>
    <lineage>
        <taxon>Bacteria</taxon>
        <taxon>Pseudomonadati</taxon>
        <taxon>Planctomycetota</taxon>
        <taxon>Planctomycetia</taxon>
        <taxon>Pirellulales</taxon>
        <taxon>Pirellulaceae</taxon>
        <taxon>Rhodopirellula</taxon>
    </lineage>
</organism>
<feature type="non-terminal residue" evidence="2">
    <location>
        <position position="1"/>
    </location>
</feature>
<dbReference type="AlphaFoldDB" id="D2XTM4"/>